<dbReference type="InterPro" id="IPR037038">
    <property type="entry name" value="HepT-like_sf"/>
</dbReference>
<evidence type="ECO:0000256" key="5">
    <source>
        <dbReference type="ARBA" id="ARBA00022801"/>
    </source>
</evidence>
<evidence type="ECO:0000313" key="8">
    <source>
        <dbReference type="Proteomes" id="UP000229784"/>
    </source>
</evidence>
<evidence type="ECO:0000313" key="7">
    <source>
        <dbReference type="EMBL" id="PIU15240.1"/>
    </source>
</evidence>
<evidence type="ECO:0000256" key="6">
    <source>
        <dbReference type="ARBA" id="ARBA00024207"/>
    </source>
</evidence>
<dbReference type="GO" id="GO:0000166">
    <property type="term" value="F:nucleotide binding"/>
    <property type="evidence" value="ECO:0007669"/>
    <property type="project" value="UniProtKB-KW"/>
</dbReference>
<dbReference type="GO" id="GO:0110001">
    <property type="term" value="C:toxin-antitoxin complex"/>
    <property type="evidence" value="ECO:0007669"/>
    <property type="project" value="InterPro"/>
</dbReference>
<keyword evidence="4" id="KW-0547">Nucleotide-binding</keyword>
<proteinExistence type="inferred from homology"/>
<keyword evidence="2" id="KW-1277">Toxin-antitoxin system</keyword>
<keyword evidence="1" id="KW-0597">Phosphoprotein</keyword>
<sequence>MKKDPKIFLSHILESIEAIDLYTKKLTKEKFTENGQAQDAVICRIQVIGEAVKNLPVDLRKRYPHIHWSKATGMRDVMVHDYFGIDKNIVWKTIKNDLPIFYKEIKKVYNELGGQEKLIK</sequence>
<evidence type="ECO:0008006" key="9">
    <source>
        <dbReference type="Google" id="ProtNLM"/>
    </source>
</evidence>
<dbReference type="AlphaFoldDB" id="A0A2M6XUD8"/>
<dbReference type="InterPro" id="IPR008201">
    <property type="entry name" value="HepT-like"/>
</dbReference>
<dbReference type="EMBL" id="PEXQ01000048">
    <property type="protein sequence ID" value="PIU15240.1"/>
    <property type="molecule type" value="Genomic_DNA"/>
</dbReference>
<dbReference type="PANTHER" id="PTHR34139:SF1">
    <property type="entry name" value="RNASE MJ1380-RELATED"/>
    <property type="match status" value="1"/>
</dbReference>
<comment type="caution">
    <text evidence="7">The sequence shown here is derived from an EMBL/GenBank/DDBJ whole genome shotgun (WGS) entry which is preliminary data.</text>
</comment>
<gene>
    <name evidence="7" type="ORF">COT20_01980</name>
</gene>
<reference evidence="8" key="1">
    <citation type="submission" date="2017-09" db="EMBL/GenBank/DDBJ databases">
        <title>Depth-based differentiation of microbial function through sediment-hosted aquifers and enrichment of novel symbionts in the deep terrestrial subsurface.</title>
        <authorList>
            <person name="Probst A.J."/>
            <person name="Ladd B."/>
            <person name="Jarett J.K."/>
            <person name="Geller-Mcgrath D.E."/>
            <person name="Sieber C.M.K."/>
            <person name="Emerson J.B."/>
            <person name="Anantharaman K."/>
            <person name="Thomas B.C."/>
            <person name="Malmstrom R."/>
            <person name="Stieglmeier M."/>
            <person name="Klingl A."/>
            <person name="Woyke T."/>
            <person name="Ryan C.M."/>
            <person name="Banfield J.F."/>
        </authorList>
    </citation>
    <scope>NUCLEOTIDE SEQUENCE [LARGE SCALE GENOMIC DNA]</scope>
</reference>
<keyword evidence="5" id="KW-0378">Hydrolase</keyword>
<evidence type="ECO:0000256" key="2">
    <source>
        <dbReference type="ARBA" id="ARBA00022649"/>
    </source>
</evidence>
<keyword evidence="3" id="KW-0540">Nuclease</keyword>
<evidence type="ECO:0000256" key="4">
    <source>
        <dbReference type="ARBA" id="ARBA00022741"/>
    </source>
</evidence>
<organism evidence="7 8">
    <name type="scientific">bacterium (Candidatus Gribaldobacteria) CG08_land_8_20_14_0_20_39_15</name>
    <dbReference type="NCBI Taxonomy" id="2014273"/>
    <lineage>
        <taxon>Bacteria</taxon>
        <taxon>Candidatus Gribaldobacteria</taxon>
    </lineage>
</organism>
<dbReference type="PANTHER" id="PTHR34139">
    <property type="entry name" value="UPF0331 PROTEIN MJ0127"/>
    <property type="match status" value="1"/>
</dbReference>
<evidence type="ECO:0000256" key="3">
    <source>
        <dbReference type="ARBA" id="ARBA00022722"/>
    </source>
</evidence>
<dbReference type="GO" id="GO:0016787">
    <property type="term" value="F:hydrolase activity"/>
    <property type="evidence" value="ECO:0007669"/>
    <property type="project" value="UniProtKB-KW"/>
</dbReference>
<evidence type="ECO:0000256" key="1">
    <source>
        <dbReference type="ARBA" id="ARBA00022553"/>
    </source>
</evidence>
<protein>
    <recommendedName>
        <fullName evidence="9">DUF86 domain-containing protein</fullName>
    </recommendedName>
</protein>
<dbReference type="Gene3D" id="1.20.120.580">
    <property type="entry name" value="bsu32300-like"/>
    <property type="match status" value="1"/>
</dbReference>
<dbReference type="Pfam" id="PF01934">
    <property type="entry name" value="HepT-like"/>
    <property type="match status" value="1"/>
</dbReference>
<accession>A0A2M6XUD8</accession>
<dbReference type="GO" id="GO:0004540">
    <property type="term" value="F:RNA nuclease activity"/>
    <property type="evidence" value="ECO:0007669"/>
    <property type="project" value="InterPro"/>
</dbReference>
<dbReference type="Proteomes" id="UP000229784">
    <property type="component" value="Unassembled WGS sequence"/>
</dbReference>
<name>A0A2M6XUD8_9BACT</name>
<dbReference type="InterPro" id="IPR051813">
    <property type="entry name" value="HepT_RNase_toxin"/>
</dbReference>
<comment type="similarity">
    <text evidence="6">Belongs to the HepT RNase toxin family.</text>
</comment>